<organism evidence="4 5">
    <name type="scientific">Gluconacetobacter tumulicola</name>
    <dbReference type="NCBI Taxonomy" id="1017177"/>
    <lineage>
        <taxon>Bacteria</taxon>
        <taxon>Pseudomonadati</taxon>
        <taxon>Pseudomonadota</taxon>
        <taxon>Alphaproteobacteria</taxon>
        <taxon>Acetobacterales</taxon>
        <taxon>Acetobacteraceae</taxon>
        <taxon>Gluconacetobacter</taxon>
    </lineage>
</organism>
<feature type="transmembrane region" description="Helical" evidence="1">
    <location>
        <begin position="12"/>
        <end position="34"/>
    </location>
</feature>
<keyword evidence="1" id="KW-0812">Transmembrane</keyword>
<feature type="domain" description="HTH LytTR-type" evidence="3">
    <location>
        <begin position="167"/>
        <end position="254"/>
    </location>
</feature>
<keyword evidence="1" id="KW-0472">Membrane</keyword>
<gene>
    <name evidence="4" type="ORF">HLH29_16015</name>
</gene>
<dbReference type="AlphaFoldDB" id="A0A7W4P7X8"/>
<dbReference type="EMBL" id="JABEQL010000028">
    <property type="protein sequence ID" value="MBB2180642.1"/>
    <property type="molecule type" value="Genomic_DNA"/>
</dbReference>
<dbReference type="Gene3D" id="2.40.50.1020">
    <property type="entry name" value="LytTr DNA-binding domain"/>
    <property type="match status" value="1"/>
</dbReference>
<evidence type="ECO:0000259" key="3">
    <source>
        <dbReference type="PROSITE" id="PS50930"/>
    </source>
</evidence>
<evidence type="ECO:0000256" key="1">
    <source>
        <dbReference type="SAM" id="Phobius"/>
    </source>
</evidence>
<protein>
    <submittedName>
        <fullName evidence="4">LytTR family transcriptional regulator</fullName>
    </submittedName>
</protein>
<feature type="transmembrane region" description="Helical" evidence="1">
    <location>
        <begin position="116"/>
        <end position="137"/>
    </location>
</feature>
<dbReference type="InterPro" id="IPR007492">
    <property type="entry name" value="LytTR_DNA-bd_dom"/>
</dbReference>
<dbReference type="PROSITE" id="PS50930">
    <property type="entry name" value="HTH_LYTTR"/>
    <property type="match status" value="1"/>
</dbReference>
<dbReference type="GO" id="GO:0003677">
    <property type="term" value="F:DNA binding"/>
    <property type="evidence" value="ECO:0007669"/>
    <property type="project" value="InterPro"/>
</dbReference>
<evidence type="ECO:0000313" key="4">
    <source>
        <dbReference type="EMBL" id="MBB2180642.1"/>
    </source>
</evidence>
<feature type="chain" id="PRO_5030824781" evidence="2">
    <location>
        <begin position="18"/>
        <end position="261"/>
    </location>
</feature>
<comment type="caution">
    <text evidence="4">The sequence shown here is derived from an EMBL/GenBank/DDBJ whole genome shotgun (WGS) entry which is preliminary data.</text>
</comment>
<dbReference type="SMART" id="SM00850">
    <property type="entry name" value="LytTR"/>
    <property type="match status" value="1"/>
</dbReference>
<sequence length="261" mass="27627">MTAITAKALSKAHLAQAACAVCALGGFLGLLGPFGSYLNHGTVSRIVYWVAATWLGLALYAAAIIATRRIAPPGGRAFWCVLAGFVLIASVPQAFLTRGGALLLWPALGHVLPGWTAWYAQVLAIGLPSTLGGAVIFTRLRRPMIVGLDTEPPPASKDSTTSLGTGILALQMEDHYVRVHTHAGSTLHLMSMTRAIDAIAPLTGLRVHRSWWVARHAVRQIDGPARAMRLTLANGVTAPVSRANVSVLRAAEWLAAPDKPN</sequence>
<reference evidence="4 5" key="1">
    <citation type="submission" date="2020-04" db="EMBL/GenBank/DDBJ databases">
        <title>Description of novel Gluconacetobacter.</title>
        <authorList>
            <person name="Sombolestani A."/>
        </authorList>
    </citation>
    <scope>NUCLEOTIDE SEQUENCE [LARGE SCALE GENOMIC DNA]</scope>
    <source>
        <strain evidence="4 5">LMG 27725</strain>
    </source>
</reference>
<name>A0A7W4P7X8_9PROT</name>
<evidence type="ECO:0000256" key="2">
    <source>
        <dbReference type="SAM" id="SignalP"/>
    </source>
</evidence>
<dbReference type="Pfam" id="PF04397">
    <property type="entry name" value="LytTR"/>
    <property type="match status" value="1"/>
</dbReference>
<dbReference type="RefSeq" id="WP_182968375.1">
    <property type="nucleotide sequence ID" value="NZ_BAABGC010000019.1"/>
</dbReference>
<keyword evidence="5" id="KW-1185">Reference proteome</keyword>
<proteinExistence type="predicted"/>
<feature type="signal peptide" evidence="2">
    <location>
        <begin position="1"/>
        <end position="17"/>
    </location>
</feature>
<evidence type="ECO:0000313" key="5">
    <source>
        <dbReference type="Proteomes" id="UP000525623"/>
    </source>
</evidence>
<keyword evidence="2" id="KW-0732">Signal</keyword>
<dbReference type="Proteomes" id="UP000525623">
    <property type="component" value="Unassembled WGS sequence"/>
</dbReference>
<feature type="transmembrane region" description="Helical" evidence="1">
    <location>
        <begin position="77"/>
        <end position="96"/>
    </location>
</feature>
<accession>A0A7W4P7X8</accession>
<feature type="transmembrane region" description="Helical" evidence="1">
    <location>
        <begin position="46"/>
        <end position="65"/>
    </location>
</feature>
<keyword evidence="1" id="KW-1133">Transmembrane helix</keyword>